<dbReference type="Pfam" id="PF10294">
    <property type="entry name" value="Methyltransf_16"/>
    <property type="match status" value="1"/>
</dbReference>
<keyword evidence="1 5" id="KW-0963">Cytoplasm</keyword>
<dbReference type="PROSITE" id="PS51560">
    <property type="entry name" value="SAM_MT_NNT1"/>
    <property type="match status" value="1"/>
</dbReference>
<dbReference type="InterPro" id="IPR029063">
    <property type="entry name" value="SAM-dependent_MTases_sf"/>
</dbReference>
<feature type="binding site" evidence="5">
    <location>
        <position position="139"/>
    </location>
    <ligand>
        <name>S-adenosyl-L-methionine</name>
        <dbReference type="ChEBI" id="CHEBI:59789"/>
    </ligand>
</feature>
<dbReference type="EC" id="2.1.1.-" evidence="5"/>
<keyword evidence="8" id="KW-1185">Reference proteome</keyword>
<name>A0A165Z517_9AGAM</name>
<dbReference type="Proteomes" id="UP000076798">
    <property type="component" value="Unassembled WGS sequence"/>
</dbReference>
<dbReference type="PANTHER" id="PTHR14614:SF10">
    <property type="entry name" value="PROTEIN N-TERMINAL AND LYSINE N-METHYLTRANSFERASE EFM7"/>
    <property type="match status" value="1"/>
</dbReference>
<comment type="similarity">
    <text evidence="5">Belongs to the class I-like SAM-binding methyltransferase superfamily. EFM7 family.</text>
</comment>
<dbReference type="PANTHER" id="PTHR14614">
    <property type="entry name" value="HEPATOCELLULAR CARCINOMA-ASSOCIATED ANTIGEN"/>
    <property type="match status" value="1"/>
</dbReference>
<evidence type="ECO:0000256" key="1">
    <source>
        <dbReference type="ARBA" id="ARBA00022490"/>
    </source>
</evidence>
<evidence type="ECO:0000256" key="4">
    <source>
        <dbReference type="ARBA" id="ARBA00022691"/>
    </source>
</evidence>
<dbReference type="STRING" id="1314776.A0A165Z517"/>
<feature type="binding site" evidence="5">
    <location>
        <begin position="84"/>
        <end position="86"/>
    </location>
    <ligand>
        <name>S-adenosyl-L-methionine</name>
        <dbReference type="ChEBI" id="CHEBI:59789"/>
    </ligand>
</feature>
<evidence type="ECO:0000256" key="5">
    <source>
        <dbReference type="HAMAP-Rule" id="MF_03223"/>
    </source>
</evidence>
<comment type="subcellular location">
    <subcellularLocation>
        <location evidence="5">Cytoplasm</location>
    </subcellularLocation>
</comment>
<dbReference type="EMBL" id="KV428209">
    <property type="protein sequence ID" value="KZT33941.1"/>
    <property type="molecule type" value="Genomic_DNA"/>
</dbReference>
<organism evidence="7 8">
    <name type="scientific">Sistotremastrum suecicum HHB10207 ss-3</name>
    <dbReference type="NCBI Taxonomy" id="1314776"/>
    <lineage>
        <taxon>Eukaryota</taxon>
        <taxon>Fungi</taxon>
        <taxon>Dikarya</taxon>
        <taxon>Basidiomycota</taxon>
        <taxon>Agaricomycotina</taxon>
        <taxon>Agaricomycetes</taxon>
        <taxon>Sistotremastrales</taxon>
        <taxon>Sistotremastraceae</taxon>
        <taxon>Sistotremastrum</taxon>
    </lineage>
</organism>
<dbReference type="InterPro" id="IPR019410">
    <property type="entry name" value="Methyltransf_16"/>
</dbReference>
<dbReference type="SUPFAM" id="SSF53335">
    <property type="entry name" value="S-adenosyl-L-methionine-dependent methyltransferases"/>
    <property type="match status" value="1"/>
</dbReference>
<feature type="region of interest" description="Disordered" evidence="6">
    <location>
        <begin position="1"/>
        <end position="29"/>
    </location>
</feature>
<accession>A0A165Z517</accession>
<feature type="binding site" evidence="5">
    <location>
        <position position="168"/>
    </location>
    <ligand>
        <name>S-adenosyl-L-methionine</name>
        <dbReference type="ChEBI" id="CHEBI:59789"/>
    </ligand>
</feature>
<comment type="function">
    <text evidence="5">S-adenosyl-L-methionine-dependent protein methyltransferase that trimethylates the N-terminal glycine 'Gly-2' of elongation factor 1-alpha, before also catalyzing the mono- and dimethylation of 'Lys-3'.</text>
</comment>
<dbReference type="CDD" id="cd02440">
    <property type="entry name" value="AdoMet_MTases"/>
    <property type="match status" value="1"/>
</dbReference>
<dbReference type="AlphaFoldDB" id="A0A165Z517"/>
<sequence length="268" mass="30359">MSNPLSTDSDDDLGDLFQEPSRPPSPLPSFAYYTSKSGRNELKIRLVGSHPLWAHHLWNAARRFAQYLEDNPEFCRDRFVLELGAGGALPGLIAATLDARKVVLTDYPDPQLIRNIEINVENNIPYMTRDRVSVQGHIWGKPVDPLFESIRDSKPHEAGGGFDMIILSDLVFNHSQHDALLQTCSRALLSPSSNSDQTGSSKTPCLLVFFTHHRPHLVDEDMDFFKKAEQQGWKAEKVVEDRMEPMFPDDPGDEEVRATVHGWRLWRA</sequence>
<dbReference type="HAMAP" id="MF_03223">
    <property type="entry name" value="Methyltr_EFM7"/>
    <property type="match status" value="1"/>
</dbReference>
<feature type="binding site" evidence="5">
    <location>
        <position position="106"/>
    </location>
    <ligand>
        <name>S-adenosyl-L-methionine</name>
        <dbReference type="ChEBI" id="CHEBI:59789"/>
    </ligand>
</feature>
<feature type="binding site" evidence="5">
    <location>
        <position position="58"/>
    </location>
    <ligand>
        <name>S-adenosyl-L-methionine</name>
        <dbReference type="ChEBI" id="CHEBI:59789"/>
    </ligand>
</feature>
<evidence type="ECO:0000313" key="8">
    <source>
        <dbReference type="Proteomes" id="UP000076798"/>
    </source>
</evidence>
<dbReference type="GO" id="GO:0071885">
    <property type="term" value="F:N-terminal protein N-methyltransferase activity"/>
    <property type="evidence" value="ECO:0007669"/>
    <property type="project" value="UniProtKB-UniRule"/>
</dbReference>
<dbReference type="Gene3D" id="3.40.50.150">
    <property type="entry name" value="Vaccinia Virus protein VP39"/>
    <property type="match status" value="1"/>
</dbReference>
<reference evidence="7 8" key="1">
    <citation type="journal article" date="2016" name="Mol. Biol. Evol.">
        <title>Comparative Genomics of Early-Diverging Mushroom-Forming Fungi Provides Insights into the Origins of Lignocellulose Decay Capabilities.</title>
        <authorList>
            <person name="Nagy L.G."/>
            <person name="Riley R."/>
            <person name="Tritt A."/>
            <person name="Adam C."/>
            <person name="Daum C."/>
            <person name="Floudas D."/>
            <person name="Sun H."/>
            <person name="Yadav J.S."/>
            <person name="Pangilinan J."/>
            <person name="Larsson K.H."/>
            <person name="Matsuura K."/>
            <person name="Barry K."/>
            <person name="Labutti K."/>
            <person name="Kuo R."/>
            <person name="Ohm R.A."/>
            <person name="Bhattacharya S.S."/>
            <person name="Shirouzu T."/>
            <person name="Yoshinaga Y."/>
            <person name="Martin F.M."/>
            <person name="Grigoriev I.V."/>
            <person name="Hibbett D.S."/>
        </authorList>
    </citation>
    <scope>NUCLEOTIDE SEQUENCE [LARGE SCALE GENOMIC DNA]</scope>
    <source>
        <strain evidence="7 8">HHB10207 ss-3</strain>
    </source>
</reference>
<dbReference type="GO" id="GO:0016279">
    <property type="term" value="F:protein-lysine N-methyltransferase activity"/>
    <property type="evidence" value="ECO:0007669"/>
    <property type="project" value="UniProtKB-UniRule"/>
</dbReference>
<keyword evidence="4 5" id="KW-0949">S-adenosyl-L-methionine</keyword>
<dbReference type="InterPro" id="IPR025784">
    <property type="entry name" value="EFM7"/>
</dbReference>
<gene>
    <name evidence="5" type="primary">EFM7</name>
    <name evidence="7" type="ORF">SISSUDRAFT_1065725</name>
</gene>
<protein>
    <recommendedName>
        <fullName evidence="5">Protein N-terminal and lysine N-methyltransferase EFM7</fullName>
        <ecNumber evidence="5">2.1.1.-</ecNumber>
    </recommendedName>
    <alternativeName>
        <fullName evidence="5">Elongation factor methyltransferase 7</fullName>
    </alternativeName>
</protein>
<evidence type="ECO:0000313" key="7">
    <source>
        <dbReference type="EMBL" id="KZT33941.1"/>
    </source>
</evidence>
<keyword evidence="3 5" id="KW-0808">Transferase</keyword>
<dbReference type="GO" id="GO:0032259">
    <property type="term" value="P:methylation"/>
    <property type="evidence" value="ECO:0007669"/>
    <property type="project" value="UniProtKB-KW"/>
</dbReference>
<evidence type="ECO:0000256" key="6">
    <source>
        <dbReference type="SAM" id="MobiDB-lite"/>
    </source>
</evidence>
<dbReference type="OrthoDB" id="46564at2759"/>
<proteinExistence type="inferred from homology"/>
<keyword evidence="2 5" id="KW-0489">Methyltransferase</keyword>
<evidence type="ECO:0000256" key="2">
    <source>
        <dbReference type="ARBA" id="ARBA00022603"/>
    </source>
</evidence>
<evidence type="ECO:0000256" key="3">
    <source>
        <dbReference type="ARBA" id="ARBA00022679"/>
    </source>
</evidence>
<dbReference type="GO" id="GO:0005737">
    <property type="term" value="C:cytoplasm"/>
    <property type="evidence" value="ECO:0007669"/>
    <property type="project" value="UniProtKB-SubCell"/>
</dbReference>